<feature type="compositionally biased region" description="Pro residues" evidence="1">
    <location>
        <begin position="1"/>
        <end position="10"/>
    </location>
</feature>
<proteinExistence type="predicted"/>
<dbReference type="Proteomes" id="UP000694395">
    <property type="component" value="Chromosome 9"/>
</dbReference>
<protein>
    <submittedName>
        <fullName evidence="2">Uncharacterized protein</fullName>
    </submittedName>
</protein>
<name>A0A8K9V3Q2_ONCMY</name>
<dbReference type="Ensembl" id="ENSOMYT00000118263.1">
    <property type="protein sequence ID" value="ENSOMYP00000120725.1"/>
    <property type="gene ID" value="ENSOMYG00000047937.1"/>
</dbReference>
<evidence type="ECO:0000313" key="3">
    <source>
        <dbReference type="Proteomes" id="UP000694395"/>
    </source>
</evidence>
<organism evidence="2 3">
    <name type="scientific">Oncorhynchus mykiss</name>
    <name type="common">Rainbow trout</name>
    <name type="synonym">Salmo gairdneri</name>
    <dbReference type="NCBI Taxonomy" id="8022"/>
    <lineage>
        <taxon>Eukaryota</taxon>
        <taxon>Metazoa</taxon>
        <taxon>Chordata</taxon>
        <taxon>Craniata</taxon>
        <taxon>Vertebrata</taxon>
        <taxon>Euteleostomi</taxon>
        <taxon>Actinopterygii</taxon>
        <taxon>Neopterygii</taxon>
        <taxon>Teleostei</taxon>
        <taxon>Protacanthopterygii</taxon>
        <taxon>Salmoniformes</taxon>
        <taxon>Salmonidae</taxon>
        <taxon>Salmoninae</taxon>
        <taxon>Oncorhynchus</taxon>
    </lineage>
</organism>
<accession>A0A8K9V3Q2</accession>
<dbReference type="AlphaFoldDB" id="A0A8K9V3Q2"/>
<evidence type="ECO:0000256" key="1">
    <source>
        <dbReference type="SAM" id="MobiDB-lite"/>
    </source>
</evidence>
<keyword evidence="3" id="KW-1185">Reference proteome</keyword>
<feature type="region of interest" description="Disordered" evidence="1">
    <location>
        <begin position="1"/>
        <end position="49"/>
    </location>
</feature>
<reference evidence="2" key="1">
    <citation type="submission" date="2020-07" db="EMBL/GenBank/DDBJ databases">
        <title>A long reads based de novo assembly of the rainbow trout Arlee double haploid line genome.</title>
        <authorList>
            <person name="Gao G."/>
            <person name="Palti Y."/>
        </authorList>
    </citation>
    <scope>NUCLEOTIDE SEQUENCE [LARGE SCALE GENOMIC DNA]</scope>
</reference>
<reference evidence="2" key="3">
    <citation type="submission" date="2025-09" db="UniProtKB">
        <authorList>
            <consortium name="Ensembl"/>
        </authorList>
    </citation>
    <scope>IDENTIFICATION</scope>
</reference>
<evidence type="ECO:0000313" key="2">
    <source>
        <dbReference type="Ensembl" id="ENSOMYP00000120725.1"/>
    </source>
</evidence>
<reference evidence="2" key="2">
    <citation type="submission" date="2025-08" db="UniProtKB">
        <authorList>
            <consortium name="Ensembl"/>
        </authorList>
    </citation>
    <scope>IDENTIFICATION</scope>
</reference>
<sequence>MSATSPPTPPADASAGTESCFPPGYKPFRPEEHGLDAGFRLTGFSDMKG</sequence>